<reference evidence="2 3" key="1">
    <citation type="submission" date="2018-06" db="EMBL/GenBank/DDBJ databases">
        <title>Complete genome of Desulfovibrio indonesiensis P37SLT.</title>
        <authorList>
            <person name="Crispim J.S."/>
            <person name="Vidigal P.M.P."/>
            <person name="Silva L.C.F."/>
            <person name="Laguardia C.N."/>
            <person name="Araujo L.C."/>
            <person name="Dias R.S."/>
            <person name="Sousa M.P."/>
            <person name="Paula S.O."/>
            <person name="Silva C."/>
        </authorList>
    </citation>
    <scope>NUCLEOTIDE SEQUENCE [LARGE SCALE GENOMIC DNA]</scope>
    <source>
        <strain evidence="2 3">P37SLT</strain>
    </source>
</reference>
<sequence length="125" mass="13839">MIVNRLIKPLCMAALLVCTIGALSASAYEVPMATGHDWVASTDREKGAFLLGIATIIEVEQAVQGTDPEFAEHTLIDTWTKGLSPFTLTELREQIDAYYEGNPDNLETPVIEVLWREIALQNAYE</sequence>
<feature type="signal peptide" evidence="1">
    <location>
        <begin position="1"/>
        <end position="27"/>
    </location>
</feature>
<organism evidence="2 3">
    <name type="scientific">Oceanidesulfovibrio indonesiensis</name>
    <dbReference type="NCBI Taxonomy" id="54767"/>
    <lineage>
        <taxon>Bacteria</taxon>
        <taxon>Pseudomonadati</taxon>
        <taxon>Thermodesulfobacteriota</taxon>
        <taxon>Desulfovibrionia</taxon>
        <taxon>Desulfovibrionales</taxon>
        <taxon>Desulfovibrionaceae</taxon>
        <taxon>Oceanidesulfovibrio</taxon>
    </lineage>
</organism>
<keyword evidence="1" id="KW-0732">Signal</keyword>
<gene>
    <name evidence="2" type="ORF">DPQ33_05650</name>
</gene>
<proteinExistence type="predicted"/>
<dbReference type="OrthoDB" id="6889413at2"/>
<protein>
    <submittedName>
        <fullName evidence="2">Uncharacterized protein</fullName>
    </submittedName>
</protein>
<keyword evidence="3" id="KW-1185">Reference proteome</keyword>
<dbReference type="EMBL" id="QMIE01000004">
    <property type="protein sequence ID" value="TVM18239.1"/>
    <property type="molecule type" value="Genomic_DNA"/>
</dbReference>
<evidence type="ECO:0000313" key="3">
    <source>
        <dbReference type="Proteomes" id="UP000448292"/>
    </source>
</evidence>
<accession>A0A7M3MG61</accession>
<evidence type="ECO:0000256" key="1">
    <source>
        <dbReference type="SAM" id="SignalP"/>
    </source>
</evidence>
<evidence type="ECO:0000313" key="2">
    <source>
        <dbReference type="EMBL" id="TVM18239.1"/>
    </source>
</evidence>
<dbReference type="AlphaFoldDB" id="A0A7M3MG61"/>
<dbReference type="Proteomes" id="UP000448292">
    <property type="component" value="Unassembled WGS sequence"/>
</dbReference>
<feature type="chain" id="PRO_5029823981" evidence="1">
    <location>
        <begin position="28"/>
        <end position="125"/>
    </location>
</feature>
<name>A0A7M3MG61_9BACT</name>
<comment type="caution">
    <text evidence="2">The sequence shown here is derived from an EMBL/GenBank/DDBJ whole genome shotgun (WGS) entry which is preliminary data.</text>
</comment>